<dbReference type="PANTHER" id="PTHR30469:SF15">
    <property type="entry name" value="HLYD FAMILY OF SECRETION PROTEINS"/>
    <property type="match status" value="1"/>
</dbReference>
<sequence length="304" mass="32533">MKRYRTPSAARHVAAFALVLAFWLVFPLEAQQGGGAGRGGAGGPGAGESALIGTASVESRGRVIQVGGRLKPKTSIVHTSTFTGVVRDIPVEPGDSVSTGELLFTVDRNEAGQTFQLHTVRSRIDGIVSKVDLLAEEEVSANGAGVTVIGRREYILEAKISDKDAFKVALGQQVSGRRVDGGDLTGRLSLRSPEPDYDTGLFELTFEFPAGPQTFAGAFVLIDLPTELIRGIFVPSESIDRRYGRNFLWLVDPDTRTLIRREVELGTSLGDETLINAGLAEGDRYLRVLSGREQEGAPLPAGGR</sequence>
<evidence type="ECO:0000313" key="1">
    <source>
        <dbReference type="EMBL" id="ORC31146.1"/>
    </source>
</evidence>
<evidence type="ECO:0008006" key="3">
    <source>
        <dbReference type="Google" id="ProtNLM"/>
    </source>
</evidence>
<dbReference type="GO" id="GO:0015562">
    <property type="term" value="F:efflux transmembrane transporter activity"/>
    <property type="evidence" value="ECO:0007669"/>
    <property type="project" value="TreeGrafter"/>
</dbReference>
<organism evidence="1 2">
    <name type="scientific">Marispirochaeta aestuarii</name>
    <dbReference type="NCBI Taxonomy" id="1963862"/>
    <lineage>
        <taxon>Bacteria</taxon>
        <taxon>Pseudomonadati</taxon>
        <taxon>Spirochaetota</taxon>
        <taxon>Spirochaetia</taxon>
        <taxon>Spirochaetales</taxon>
        <taxon>Spirochaetaceae</taxon>
        <taxon>Marispirochaeta</taxon>
    </lineage>
</organism>
<dbReference type="EMBL" id="MWQY01000026">
    <property type="protein sequence ID" value="ORC31146.1"/>
    <property type="molecule type" value="Genomic_DNA"/>
</dbReference>
<dbReference type="AlphaFoldDB" id="A0A1Y1RTN3"/>
<dbReference type="SUPFAM" id="SSF51230">
    <property type="entry name" value="Single hybrid motif"/>
    <property type="match status" value="1"/>
</dbReference>
<accession>A0A1Y1RTN3</accession>
<dbReference type="STRING" id="1963862.B4O97_17180"/>
<reference evidence="1 2" key="1">
    <citation type="submission" date="2017-03" db="EMBL/GenBank/DDBJ databases">
        <title>Draft Genome sequence of Marispirochaeta sp. strain JC444.</title>
        <authorList>
            <person name="Shivani Y."/>
            <person name="Subhash Y."/>
            <person name="Sasikala C."/>
            <person name="Ramana C."/>
        </authorList>
    </citation>
    <scope>NUCLEOTIDE SEQUENCE [LARGE SCALE GENOMIC DNA]</scope>
    <source>
        <strain evidence="1 2">JC444</strain>
    </source>
</reference>
<comment type="caution">
    <text evidence="1">The sequence shown here is derived from an EMBL/GenBank/DDBJ whole genome shotgun (WGS) entry which is preliminary data.</text>
</comment>
<protein>
    <recommendedName>
        <fullName evidence="3">Membrane fusion protein biotin-lipoyl like domain-containing protein</fullName>
    </recommendedName>
</protein>
<name>A0A1Y1RTN3_9SPIO</name>
<dbReference type="InterPro" id="IPR011053">
    <property type="entry name" value="Single_hybrid_motif"/>
</dbReference>
<dbReference type="Gene3D" id="2.40.50.100">
    <property type="match status" value="1"/>
</dbReference>
<keyword evidence="2" id="KW-1185">Reference proteome</keyword>
<dbReference type="Gene3D" id="2.40.420.20">
    <property type="match status" value="1"/>
</dbReference>
<dbReference type="GO" id="GO:1990281">
    <property type="term" value="C:efflux pump complex"/>
    <property type="evidence" value="ECO:0007669"/>
    <property type="project" value="TreeGrafter"/>
</dbReference>
<dbReference type="RefSeq" id="WP_083052745.1">
    <property type="nucleotide sequence ID" value="NZ_MWQY01000026.1"/>
</dbReference>
<dbReference type="Proteomes" id="UP000192343">
    <property type="component" value="Unassembled WGS sequence"/>
</dbReference>
<proteinExistence type="predicted"/>
<evidence type="ECO:0000313" key="2">
    <source>
        <dbReference type="Proteomes" id="UP000192343"/>
    </source>
</evidence>
<dbReference type="PANTHER" id="PTHR30469">
    <property type="entry name" value="MULTIDRUG RESISTANCE PROTEIN MDTA"/>
    <property type="match status" value="1"/>
</dbReference>
<gene>
    <name evidence="1" type="ORF">B4O97_17180</name>
</gene>
<dbReference type="OrthoDB" id="370278at2"/>